<dbReference type="GO" id="GO:0003723">
    <property type="term" value="F:RNA binding"/>
    <property type="evidence" value="ECO:0007669"/>
    <property type="project" value="UniProtKB-UniRule"/>
</dbReference>
<organism evidence="7">
    <name type="scientific">Sarcoptes scabiei</name>
    <name type="common">Itch mite</name>
    <name type="synonym">Acarus scabiei</name>
    <dbReference type="NCBI Taxonomy" id="52283"/>
    <lineage>
        <taxon>Eukaryota</taxon>
        <taxon>Metazoa</taxon>
        <taxon>Ecdysozoa</taxon>
        <taxon>Arthropoda</taxon>
        <taxon>Chelicerata</taxon>
        <taxon>Arachnida</taxon>
        <taxon>Acari</taxon>
        <taxon>Acariformes</taxon>
        <taxon>Sarcoptiformes</taxon>
        <taxon>Astigmata</taxon>
        <taxon>Psoroptidia</taxon>
        <taxon>Sarcoptoidea</taxon>
        <taxon>Sarcoptidae</taxon>
        <taxon>Sarcoptinae</taxon>
        <taxon>Sarcoptes</taxon>
    </lineage>
</organism>
<evidence type="ECO:0000256" key="3">
    <source>
        <dbReference type="ARBA" id="ARBA00022884"/>
    </source>
</evidence>
<evidence type="ECO:0000256" key="5">
    <source>
        <dbReference type="PROSITE-ProRule" id="PRU00176"/>
    </source>
</evidence>
<evidence type="ECO:0000256" key="2">
    <source>
        <dbReference type="ARBA" id="ARBA00007077"/>
    </source>
</evidence>
<dbReference type="Pfam" id="PF00076">
    <property type="entry name" value="RRM_1"/>
    <property type="match status" value="2"/>
</dbReference>
<dbReference type="CDD" id="cd12395">
    <property type="entry name" value="RRM2_RBM34"/>
    <property type="match status" value="1"/>
</dbReference>
<name>A0A834VA78_SARSC</name>
<accession>A0A834VA78</accession>
<evidence type="ECO:0000259" key="6">
    <source>
        <dbReference type="PROSITE" id="PS50102"/>
    </source>
</evidence>
<dbReference type="InterPro" id="IPR035979">
    <property type="entry name" value="RBD_domain_sf"/>
</dbReference>
<dbReference type="SMART" id="SM00360">
    <property type="entry name" value="RRM"/>
    <property type="match status" value="2"/>
</dbReference>
<dbReference type="SUPFAM" id="SSF54928">
    <property type="entry name" value="RNA-binding domain, RBD"/>
    <property type="match status" value="2"/>
</dbReference>
<keyword evidence="3 5" id="KW-0694">RNA-binding</keyword>
<gene>
    <name evidence="7" type="ORF">SSS_5289</name>
</gene>
<sequence length="259" mass="29405">MANKKDEIDDDGKKIDEISSTVKCSDGKNQERQKRTLFIGNLPANFPMKKLKQTLQQYGKVISIRIRCIAPAKITLSKKTALLSNQINPNKKNVNAYVVFKDEDSVAKALELNGQKFENNIIQVDTIENDRTYDHSKSLFLGNLSFKASEEELREFFNDCGPIQSIRIVRDSQTGIGKGFGYVNFKSNDSLVLALEKNGNLFKNREIRIKAYNYQKDSDKNIAAKKETTKMKKKTVKKVTKSSNEIPEAIFKAKKVLKN</sequence>
<dbReference type="PROSITE" id="PS50102">
    <property type="entry name" value="RRM"/>
    <property type="match status" value="2"/>
</dbReference>
<dbReference type="PANTHER" id="PTHR23236:SF25">
    <property type="entry name" value="RNA-BINDING PROTEIN 34"/>
    <property type="match status" value="1"/>
</dbReference>
<dbReference type="PANTHER" id="PTHR23236">
    <property type="entry name" value="EUKARYOTIC TRANSLATION INITIATION FACTOR 4B/4H"/>
    <property type="match status" value="1"/>
</dbReference>
<dbReference type="EMBL" id="WVUK01000066">
    <property type="protein sequence ID" value="KAF7487739.1"/>
    <property type="molecule type" value="Genomic_DNA"/>
</dbReference>
<dbReference type="Proteomes" id="UP000070412">
    <property type="component" value="Unassembled WGS sequence"/>
</dbReference>
<reference evidence="7" key="2">
    <citation type="submission" date="2020-01" db="EMBL/GenBank/DDBJ databases">
        <authorList>
            <person name="Korhonen P.K.K."/>
            <person name="Guangxu M.G."/>
            <person name="Wang T.W."/>
            <person name="Stroehlein A.J.S."/>
            <person name="Young N.D."/>
            <person name="Ang C.-S.A."/>
            <person name="Fernando D.W.F."/>
            <person name="Lu H.L."/>
            <person name="Taylor S.T."/>
            <person name="Ehtesham M.E.M."/>
            <person name="Najaraj S.H.N."/>
            <person name="Harsha G.H.G."/>
            <person name="Madugundu A.M."/>
            <person name="Renuse S.R."/>
            <person name="Holt D.H."/>
            <person name="Pandey A.P."/>
            <person name="Papenfuss A.P."/>
            <person name="Gasser R.B.G."/>
            <person name="Fischer K.F."/>
        </authorList>
    </citation>
    <scope>NUCLEOTIDE SEQUENCE</scope>
    <source>
        <strain evidence="7">SSS_KF_BRIS2020</strain>
    </source>
</reference>
<dbReference type="InterPro" id="IPR000504">
    <property type="entry name" value="RRM_dom"/>
</dbReference>
<feature type="domain" description="RRM" evidence="6">
    <location>
        <begin position="35"/>
        <end position="129"/>
    </location>
</feature>
<proteinExistence type="inferred from homology"/>
<keyword evidence="9" id="KW-1185">Reference proteome</keyword>
<dbReference type="EnsemblMetazoa" id="SSS_5289s_mrna">
    <property type="protein sequence ID" value="KAF7487739.1"/>
    <property type="gene ID" value="SSS_5289"/>
</dbReference>
<dbReference type="OrthoDB" id="442677at2759"/>
<evidence type="ECO:0000313" key="9">
    <source>
        <dbReference type="Proteomes" id="UP000070412"/>
    </source>
</evidence>
<reference evidence="9" key="1">
    <citation type="journal article" date="2020" name="PLoS Negl. Trop. Dis.">
        <title>High-quality nuclear genome for Sarcoptes scabiei-A critical resource for a neglected parasite.</title>
        <authorList>
            <person name="Korhonen P.K."/>
            <person name="Gasser R.B."/>
            <person name="Ma G."/>
            <person name="Wang T."/>
            <person name="Stroehlein A.J."/>
            <person name="Young N.D."/>
            <person name="Ang C.S."/>
            <person name="Fernando D.D."/>
            <person name="Lu H.C."/>
            <person name="Taylor S."/>
            <person name="Reynolds S.L."/>
            <person name="Mofiz E."/>
            <person name="Najaraj S.H."/>
            <person name="Gowda H."/>
            <person name="Madugundu A."/>
            <person name="Renuse S."/>
            <person name="Holt D."/>
            <person name="Pandey A."/>
            <person name="Papenfuss A.T."/>
            <person name="Fischer K."/>
        </authorList>
    </citation>
    <scope>NUCLEOTIDE SEQUENCE [LARGE SCALE GENOMIC DNA]</scope>
</reference>
<evidence type="ECO:0000313" key="7">
    <source>
        <dbReference type="EMBL" id="KAF7487739.1"/>
    </source>
</evidence>
<dbReference type="InterPro" id="IPR012677">
    <property type="entry name" value="Nucleotide-bd_a/b_plait_sf"/>
</dbReference>
<evidence type="ECO:0000313" key="8">
    <source>
        <dbReference type="EnsemblMetazoa" id="KAF7487739.1"/>
    </source>
</evidence>
<feature type="domain" description="RRM" evidence="6">
    <location>
        <begin position="137"/>
        <end position="214"/>
    </location>
</feature>
<keyword evidence="4" id="KW-0539">Nucleus</keyword>
<comment type="similarity">
    <text evidence="2">Belongs to the RRM RBM34 family.</text>
</comment>
<dbReference type="CDD" id="cd12394">
    <property type="entry name" value="RRM1_RBM34"/>
    <property type="match status" value="1"/>
</dbReference>
<evidence type="ECO:0000256" key="4">
    <source>
        <dbReference type="ARBA" id="ARBA00023242"/>
    </source>
</evidence>
<reference evidence="8" key="3">
    <citation type="submission" date="2022-06" db="UniProtKB">
        <authorList>
            <consortium name="EnsemblMetazoa"/>
        </authorList>
    </citation>
    <scope>IDENTIFICATION</scope>
</reference>
<dbReference type="GO" id="GO:0005730">
    <property type="term" value="C:nucleolus"/>
    <property type="evidence" value="ECO:0007669"/>
    <property type="project" value="UniProtKB-SubCell"/>
</dbReference>
<protein>
    <submittedName>
        <fullName evidence="7">RNA-binding protein 34</fullName>
    </submittedName>
</protein>
<comment type="subcellular location">
    <subcellularLocation>
        <location evidence="1">Nucleus</location>
        <location evidence="1">Nucleolus</location>
    </subcellularLocation>
</comment>
<dbReference type="AlphaFoldDB" id="A0A834VA78"/>
<evidence type="ECO:0000256" key="1">
    <source>
        <dbReference type="ARBA" id="ARBA00004604"/>
    </source>
</evidence>
<dbReference type="Gene3D" id="3.30.70.330">
    <property type="match status" value="2"/>
</dbReference>
<dbReference type="InterPro" id="IPR034221">
    <property type="entry name" value="RBM34_RRM2"/>
</dbReference>